<accession>A0A382NQ06</accession>
<gene>
    <name evidence="1" type="ORF">METZ01_LOCUS316107</name>
</gene>
<proteinExistence type="predicted"/>
<protein>
    <submittedName>
        <fullName evidence="1">Uncharacterized protein</fullName>
    </submittedName>
</protein>
<reference evidence="1" key="1">
    <citation type="submission" date="2018-05" db="EMBL/GenBank/DDBJ databases">
        <authorList>
            <person name="Lanie J.A."/>
            <person name="Ng W.-L."/>
            <person name="Kazmierczak K.M."/>
            <person name="Andrzejewski T.M."/>
            <person name="Davidsen T.M."/>
            <person name="Wayne K.J."/>
            <person name="Tettelin H."/>
            <person name="Glass J.I."/>
            <person name="Rusch D."/>
            <person name="Podicherti R."/>
            <person name="Tsui H.-C.T."/>
            <person name="Winkler M.E."/>
        </authorList>
    </citation>
    <scope>NUCLEOTIDE SEQUENCE</scope>
</reference>
<evidence type="ECO:0000313" key="1">
    <source>
        <dbReference type="EMBL" id="SVC63253.1"/>
    </source>
</evidence>
<organism evidence="1">
    <name type="scientific">marine metagenome</name>
    <dbReference type="NCBI Taxonomy" id="408172"/>
    <lineage>
        <taxon>unclassified sequences</taxon>
        <taxon>metagenomes</taxon>
        <taxon>ecological metagenomes</taxon>
    </lineage>
</organism>
<name>A0A382NQ06_9ZZZZ</name>
<sequence length="39" mass="4785">VSQHFRQVVKLMLCGQLPQLDALMRAIRRWFTYTQFQHH</sequence>
<feature type="non-terminal residue" evidence="1">
    <location>
        <position position="1"/>
    </location>
</feature>
<dbReference type="AlphaFoldDB" id="A0A382NQ06"/>
<dbReference type="EMBL" id="UINC01101989">
    <property type="protein sequence ID" value="SVC63253.1"/>
    <property type="molecule type" value="Genomic_DNA"/>
</dbReference>